<feature type="compositionally biased region" description="Low complexity" evidence="2">
    <location>
        <begin position="293"/>
        <end position="306"/>
    </location>
</feature>
<organism evidence="3 4">
    <name type="scientific">Homarus americanus</name>
    <name type="common">American lobster</name>
    <dbReference type="NCBI Taxonomy" id="6706"/>
    <lineage>
        <taxon>Eukaryota</taxon>
        <taxon>Metazoa</taxon>
        <taxon>Ecdysozoa</taxon>
        <taxon>Arthropoda</taxon>
        <taxon>Crustacea</taxon>
        <taxon>Multicrustacea</taxon>
        <taxon>Malacostraca</taxon>
        <taxon>Eumalacostraca</taxon>
        <taxon>Eucarida</taxon>
        <taxon>Decapoda</taxon>
        <taxon>Pleocyemata</taxon>
        <taxon>Astacidea</taxon>
        <taxon>Nephropoidea</taxon>
        <taxon>Nephropidae</taxon>
        <taxon>Homarus</taxon>
    </lineage>
</organism>
<feature type="compositionally biased region" description="Low complexity" evidence="2">
    <location>
        <begin position="100"/>
        <end position="133"/>
    </location>
</feature>
<dbReference type="GO" id="GO:0042302">
    <property type="term" value="F:structural constituent of cuticle"/>
    <property type="evidence" value="ECO:0007669"/>
    <property type="project" value="UniProtKB-UniRule"/>
</dbReference>
<evidence type="ECO:0000256" key="2">
    <source>
        <dbReference type="SAM" id="MobiDB-lite"/>
    </source>
</evidence>
<feature type="compositionally biased region" description="Low complexity" evidence="2">
    <location>
        <begin position="854"/>
        <end position="866"/>
    </location>
</feature>
<feature type="compositionally biased region" description="Polar residues" evidence="2">
    <location>
        <begin position="249"/>
        <end position="258"/>
    </location>
</feature>
<feature type="region of interest" description="Disordered" evidence="2">
    <location>
        <begin position="1047"/>
        <end position="1212"/>
    </location>
</feature>
<dbReference type="Pfam" id="PF00379">
    <property type="entry name" value="Chitin_bind_4"/>
    <property type="match status" value="1"/>
</dbReference>
<feature type="compositionally biased region" description="Polar residues" evidence="2">
    <location>
        <begin position="689"/>
        <end position="721"/>
    </location>
</feature>
<comment type="caution">
    <text evidence="3">The sequence shown here is derived from an EMBL/GenBank/DDBJ whole genome shotgun (WGS) entry which is preliminary data.</text>
</comment>
<feature type="compositionally biased region" description="Polar residues" evidence="2">
    <location>
        <begin position="272"/>
        <end position="292"/>
    </location>
</feature>
<feature type="compositionally biased region" description="Low complexity" evidence="2">
    <location>
        <begin position="536"/>
        <end position="558"/>
    </location>
</feature>
<dbReference type="EMBL" id="JAHLQT010001665">
    <property type="protein sequence ID" value="KAG7177846.1"/>
    <property type="molecule type" value="Genomic_DNA"/>
</dbReference>
<feature type="compositionally biased region" description="Polar residues" evidence="2">
    <location>
        <begin position="867"/>
        <end position="881"/>
    </location>
</feature>
<feature type="compositionally biased region" description="Polar residues" evidence="2">
    <location>
        <begin position="1116"/>
        <end position="1129"/>
    </location>
</feature>
<feature type="region of interest" description="Disordered" evidence="2">
    <location>
        <begin position="974"/>
        <end position="1011"/>
    </location>
</feature>
<feature type="compositionally biased region" description="Pro residues" evidence="2">
    <location>
        <begin position="1101"/>
        <end position="1113"/>
    </location>
</feature>
<evidence type="ECO:0000313" key="4">
    <source>
        <dbReference type="Proteomes" id="UP000747542"/>
    </source>
</evidence>
<feature type="compositionally biased region" description="Polar residues" evidence="2">
    <location>
        <begin position="134"/>
        <end position="145"/>
    </location>
</feature>
<keyword evidence="4" id="KW-1185">Reference proteome</keyword>
<feature type="compositionally biased region" description="Low complexity" evidence="2">
    <location>
        <begin position="321"/>
        <end position="341"/>
    </location>
</feature>
<dbReference type="Proteomes" id="UP000747542">
    <property type="component" value="Unassembled WGS sequence"/>
</dbReference>
<keyword evidence="1" id="KW-0193">Cuticle</keyword>
<feature type="compositionally biased region" description="Polar residues" evidence="2">
    <location>
        <begin position="837"/>
        <end position="853"/>
    </location>
</feature>
<feature type="region of interest" description="Disordered" evidence="2">
    <location>
        <begin position="1252"/>
        <end position="1274"/>
    </location>
</feature>
<feature type="compositionally biased region" description="Polar residues" evidence="2">
    <location>
        <begin position="307"/>
        <end position="319"/>
    </location>
</feature>
<accession>A0A8J5NBS1</accession>
<evidence type="ECO:0000256" key="1">
    <source>
        <dbReference type="PROSITE-ProRule" id="PRU00497"/>
    </source>
</evidence>
<feature type="compositionally biased region" description="Polar residues" evidence="2">
    <location>
        <begin position="748"/>
        <end position="801"/>
    </location>
</feature>
<proteinExistence type="predicted"/>
<dbReference type="AlphaFoldDB" id="A0A8J5NBS1"/>
<feature type="compositionally biased region" description="Polar residues" evidence="2">
    <location>
        <begin position="1049"/>
        <end position="1060"/>
    </location>
</feature>
<protein>
    <submittedName>
        <fullName evidence="3">Putative Insect cuticle protein domain-containing protein 15</fullName>
    </submittedName>
</protein>
<sequence>MRGDDTYEFGYDTRGGRTGARFFRHEEKGTDGRVRGQYGFVDANDDLHVVLYVTDALGHRIRTETHKIEGYGKELSNILEQGASTADVKDQINMILREQSSSSPSPELSTTSSTLDITYPTFDTTPQLLTTTQSYRRTTRGTPLSTEPYFSDDDEEPSLPNQRRSPTRSRAKTLSQDGLAPSSTLSSSTSQGVEEGSTPAFPLSFEDLDGPLPKSLLSPGNEKQIFAPAPVATRPPAIFPDSDSSVFQPTPSPDQFDSSFLPPPTFPMSHDSGYSTRTPSVNHITTSSPNYLSPTRTSTFHTFSSSGYMPTNSRPNSHFQGGRPLTRPTGRPSPTSLPLSLTIPLTDSLSDEEYQELRDYLRRILSSGRTPLGDTVLQKLDVKDMVAAVNGAAFGSFGMMSEDGGKGLAMFLDRSVIDGGVFNGDTINGGIIGNSGGNSGKDLDIGFIDGGSVDGGVIGEEGRNRGKTFGGITINGGTTDVEDIDDSGLNGGKNLEGDIIDGGTIDLGIINLDVLSSSELEHVFLNSGKSLNRAQNSDSVSGGTSNSDSVNSDNTNSDFVNDGTSNSDSVNSGTFDNEAVSGRNLGSDDTSTNDFSQPRVNNQWPNTAREPSLIDQLIRLHKPNYPQDLDQQNPFDRIANTATGENRTPEAIHYIPSPDLSTDRPTQGDHILSTSSLNNFNPIRKIPGSINQGSNNRATPSRKINGNTNTGDNDASNTSDQTDIDIRDNFDGSGQGGNNLFFQDGFLPSTSSQKDLNSAQDSGNGGQDDNTPSQVDGASGKTFDNYNQGDNSPATSSQGDANSGKAITSDVDQDNTSDASPRTIDRPRAPPRDASIQGKSASSTSFQNDNNTAQNISNNPSQDNNNVLDTSSGRTLTTSPDVTVAVDPTSPALQPDINTRRGTPRRTRPPSINLVRQINSNQDITSNLQARPVAVSSLSPNRSPVFINSTVYVTTTALPKVFGFLNHRPRIHRQQGATNHPFPPPIPRNLPASPPHGGQEHQTDHDEDQTSVVISREGHDLAITTDSVHTGQEGGIGLFSLGNSGHLPLSTSSPGQSTYATLGPEVTTVGPASSHSPDPSQPLHAAAPHGSSLPPIHISTFPPPHISASPPPHGQVSFSSHITTSQPLYITTPAPAHGSNLAPPHGSTTPSFHPFGSTPGSLHFPPHELLHIPAGGPLAQGAFPGPPHRFNIGPQHPPTHAPQFDLSHSNSPENIPPVLHHGPPLIPQHNTLSFSPGRLSYQQVKFHNHQVQHRAGRDTTDVHTFVSGSNSRRR</sequence>
<feature type="region of interest" description="Disordered" evidence="2">
    <location>
        <begin position="674"/>
        <end position="920"/>
    </location>
</feature>
<evidence type="ECO:0000313" key="3">
    <source>
        <dbReference type="EMBL" id="KAG7177846.1"/>
    </source>
</evidence>
<feature type="compositionally biased region" description="Polar residues" evidence="2">
    <location>
        <begin position="587"/>
        <end position="606"/>
    </location>
</feature>
<gene>
    <name evidence="3" type="ORF">Hamer_G020912</name>
</gene>
<feature type="compositionally biased region" description="Pro residues" evidence="2">
    <location>
        <begin position="981"/>
        <end position="994"/>
    </location>
</feature>
<dbReference type="PROSITE" id="PS51155">
    <property type="entry name" value="CHIT_BIND_RR_2"/>
    <property type="match status" value="1"/>
</dbReference>
<feature type="region of interest" description="Disordered" evidence="2">
    <location>
        <begin position="532"/>
        <end position="608"/>
    </location>
</feature>
<feature type="region of interest" description="Disordered" evidence="2">
    <location>
        <begin position="249"/>
        <end position="341"/>
    </location>
</feature>
<reference evidence="3" key="1">
    <citation type="journal article" date="2021" name="Sci. Adv.">
        <title>The American lobster genome reveals insights on longevity, neural, and immune adaptations.</title>
        <authorList>
            <person name="Polinski J.M."/>
            <person name="Zimin A.V."/>
            <person name="Clark K.F."/>
            <person name="Kohn A.B."/>
            <person name="Sadowski N."/>
            <person name="Timp W."/>
            <person name="Ptitsyn A."/>
            <person name="Khanna P."/>
            <person name="Romanova D.Y."/>
            <person name="Williams P."/>
            <person name="Greenwood S.J."/>
            <person name="Moroz L.L."/>
            <person name="Walt D.R."/>
            <person name="Bodnar A.G."/>
        </authorList>
    </citation>
    <scope>NUCLEOTIDE SEQUENCE</scope>
    <source>
        <strain evidence="3">GMGI-L3</strain>
    </source>
</reference>
<feature type="region of interest" description="Disordered" evidence="2">
    <location>
        <begin position="97"/>
        <end position="207"/>
    </location>
</feature>
<feature type="compositionally biased region" description="Polar residues" evidence="2">
    <location>
        <begin position="562"/>
        <end position="575"/>
    </location>
</feature>
<name>A0A8J5NBS1_HOMAM</name>
<dbReference type="InterPro" id="IPR000618">
    <property type="entry name" value="Insect_cuticle"/>
</dbReference>